<feature type="transmembrane region" description="Helical" evidence="7">
    <location>
        <begin position="121"/>
        <end position="143"/>
    </location>
</feature>
<dbReference type="PIRSF" id="PIRSF006060">
    <property type="entry name" value="AA_transporter"/>
    <property type="match status" value="1"/>
</dbReference>
<dbReference type="InterPro" id="IPR002293">
    <property type="entry name" value="AA/rel_permease1"/>
</dbReference>
<feature type="compositionally biased region" description="Low complexity" evidence="6">
    <location>
        <begin position="1"/>
        <end position="17"/>
    </location>
</feature>
<feature type="transmembrane region" description="Helical" evidence="7">
    <location>
        <begin position="315"/>
        <end position="341"/>
    </location>
</feature>
<feature type="region of interest" description="Disordered" evidence="6">
    <location>
        <begin position="1"/>
        <end position="21"/>
    </location>
</feature>
<reference evidence="8 9" key="1">
    <citation type="submission" date="2024-05" db="EMBL/GenBank/DDBJ databases">
        <authorList>
            <person name="Zhao H."/>
            <person name="Xu Y."/>
            <person name="Lin S."/>
            <person name="Spain J.C."/>
            <person name="Zhou N.-Y."/>
        </authorList>
    </citation>
    <scope>NUCLEOTIDE SEQUENCE [LARGE SCALE GENOMIC DNA]</scope>
    <source>
        <strain evidence="8 9">NEAU-NG30</strain>
    </source>
</reference>
<evidence type="ECO:0000313" key="9">
    <source>
        <dbReference type="Proteomes" id="UP001440984"/>
    </source>
</evidence>
<evidence type="ECO:0000256" key="6">
    <source>
        <dbReference type="SAM" id="MobiDB-lite"/>
    </source>
</evidence>
<feature type="transmembrane region" description="Helical" evidence="7">
    <location>
        <begin position="169"/>
        <end position="186"/>
    </location>
</feature>
<comment type="caution">
    <text evidence="8">The sequence shown here is derived from an EMBL/GenBank/DDBJ whole genome shotgun (WGS) entry which is preliminary data.</text>
</comment>
<name>A0ABV0LSR6_9PSEU</name>
<protein>
    <submittedName>
        <fullName evidence="8">Amino acid permease</fullName>
    </submittedName>
</protein>
<dbReference type="Gene3D" id="1.20.1740.10">
    <property type="entry name" value="Amino acid/polyamine transporter I"/>
    <property type="match status" value="1"/>
</dbReference>
<feature type="transmembrane region" description="Helical" evidence="7">
    <location>
        <begin position="235"/>
        <end position="254"/>
    </location>
</feature>
<organism evidence="8 9">
    <name type="scientific">Amycolatopsis melonis</name>
    <dbReference type="NCBI Taxonomy" id="3156488"/>
    <lineage>
        <taxon>Bacteria</taxon>
        <taxon>Bacillati</taxon>
        <taxon>Actinomycetota</taxon>
        <taxon>Actinomycetes</taxon>
        <taxon>Pseudonocardiales</taxon>
        <taxon>Pseudonocardiaceae</taxon>
        <taxon>Amycolatopsis</taxon>
    </lineage>
</organism>
<keyword evidence="4 7" id="KW-1133">Transmembrane helix</keyword>
<keyword evidence="5 7" id="KW-0472">Membrane</keyword>
<evidence type="ECO:0000256" key="3">
    <source>
        <dbReference type="ARBA" id="ARBA00022692"/>
    </source>
</evidence>
<evidence type="ECO:0000256" key="2">
    <source>
        <dbReference type="ARBA" id="ARBA00022448"/>
    </source>
</evidence>
<evidence type="ECO:0000256" key="7">
    <source>
        <dbReference type="SAM" id="Phobius"/>
    </source>
</evidence>
<evidence type="ECO:0000256" key="4">
    <source>
        <dbReference type="ARBA" id="ARBA00022989"/>
    </source>
</evidence>
<keyword evidence="3 7" id="KW-0812">Transmembrane</keyword>
<keyword evidence="9" id="KW-1185">Reference proteome</keyword>
<feature type="transmembrane region" description="Helical" evidence="7">
    <location>
        <begin position="375"/>
        <end position="396"/>
    </location>
</feature>
<feature type="transmembrane region" description="Helical" evidence="7">
    <location>
        <begin position="46"/>
        <end position="73"/>
    </location>
</feature>
<comment type="subcellular location">
    <subcellularLocation>
        <location evidence="1">Membrane</location>
        <topology evidence="1">Multi-pass membrane protein</topology>
    </subcellularLocation>
</comment>
<dbReference type="RefSeq" id="WP_348956272.1">
    <property type="nucleotide sequence ID" value="NZ_JBDZYD010000018.1"/>
</dbReference>
<dbReference type="Proteomes" id="UP001440984">
    <property type="component" value="Unassembled WGS sequence"/>
</dbReference>
<sequence>MTTDNPAVPATAPEPAVGSAPVSSREDAELLAALGYQQRFDRKVSLWANFALGFVYLSPLVGVVSLFALGLSAAGGPSIFWIAVVGLGQLLVALVFGEVVSQFPLAGGLYQWSRRLWNGRYAWFTAWTYICCITIGITSTALFSSDFVASLFGGTAAEPGVSSTPGQRLLIALAVTALCLLCNSFGTRTLAIISKIGLAAELIGIVLVGLYLLVFQRHNSISIFFTGGGTSHTGSYFGAFLAASLVGLFLFYGFEACGEVAEEVPNPARSIPRAMQLTVVVGGVAALFAFAGYALAAPDLGSILSGQDTNPIPAILQSSIGTVGTKLVLLVALTSFIAGVLSQQAAASRIVFSFARDDMFPGSHLFSKVTTRHRVPMNALLAVNVVPVLLFVFVYFSPDSLVRIAAFQMLAGYLAFQMVVLAALRMRLKGWRPAGAWSLGRYGLVVNVAALVYGVLAMILLAAPAGDASTSFVDRWIALIGFLIVSAVGLVYLLAAKPDRKSTAPEGDAIEIAARLRDRAASVAGAERRIA</sequence>
<dbReference type="PANTHER" id="PTHR45649">
    <property type="entry name" value="AMINO-ACID PERMEASE BAT1"/>
    <property type="match status" value="1"/>
</dbReference>
<accession>A0ABV0LSR6</accession>
<dbReference type="PANTHER" id="PTHR45649:SF26">
    <property type="entry name" value="OS04G0435100 PROTEIN"/>
    <property type="match status" value="1"/>
</dbReference>
<dbReference type="EMBL" id="JBDZYD010000018">
    <property type="protein sequence ID" value="MEQ0565191.1"/>
    <property type="molecule type" value="Genomic_DNA"/>
</dbReference>
<feature type="transmembrane region" description="Helical" evidence="7">
    <location>
        <begin position="274"/>
        <end position="295"/>
    </location>
</feature>
<evidence type="ECO:0000313" key="8">
    <source>
        <dbReference type="EMBL" id="MEQ0565191.1"/>
    </source>
</evidence>
<keyword evidence="2" id="KW-0813">Transport</keyword>
<feature type="transmembrane region" description="Helical" evidence="7">
    <location>
        <begin position="79"/>
        <end position="100"/>
    </location>
</feature>
<dbReference type="Pfam" id="PF13520">
    <property type="entry name" value="AA_permease_2"/>
    <property type="match status" value="1"/>
</dbReference>
<evidence type="ECO:0000256" key="5">
    <source>
        <dbReference type="ARBA" id="ARBA00023136"/>
    </source>
</evidence>
<feature type="transmembrane region" description="Helical" evidence="7">
    <location>
        <begin position="198"/>
        <end position="215"/>
    </location>
</feature>
<evidence type="ECO:0000256" key="1">
    <source>
        <dbReference type="ARBA" id="ARBA00004141"/>
    </source>
</evidence>
<feature type="transmembrane region" description="Helical" evidence="7">
    <location>
        <begin position="402"/>
        <end position="424"/>
    </location>
</feature>
<gene>
    <name evidence="8" type="ORF">ABJI51_39460</name>
</gene>
<proteinExistence type="predicted"/>
<feature type="transmembrane region" description="Helical" evidence="7">
    <location>
        <begin position="476"/>
        <end position="495"/>
    </location>
</feature>
<feature type="transmembrane region" description="Helical" evidence="7">
    <location>
        <begin position="444"/>
        <end position="464"/>
    </location>
</feature>